<dbReference type="GO" id="GO:1903509">
    <property type="term" value="P:liposaccharide metabolic process"/>
    <property type="evidence" value="ECO:0007669"/>
    <property type="project" value="UniProtKB-ARBA"/>
</dbReference>
<dbReference type="Pfam" id="PF13439">
    <property type="entry name" value="Glyco_transf_4"/>
    <property type="match status" value="1"/>
</dbReference>
<dbReference type="InterPro" id="IPR050194">
    <property type="entry name" value="Glycosyltransferase_grp1"/>
</dbReference>
<proteinExistence type="predicted"/>
<dbReference type="Proteomes" id="UP000008363">
    <property type="component" value="Unassembled WGS sequence"/>
</dbReference>
<evidence type="ECO:0000256" key="1">
    <source>
        <dbReference type="ARBA" id="ARBA00022676"/>
    </source>
</evidence>
<dbReference type="Gene3D" id="3.40.50.2000">
    <property type="entry name" value="Glycogen Phosphorylase B"/>
    <property type="match status" value="2"/>
</dbReference>
<evidence type="ECO:0000259" key="3">
    <source>
        <dbReference type="Pfam" id="PF13439"/>
    </source>
</evidence>
<name>K6VC19_9ACTN</name>
<dbReference type="eggNOG" id="COG0438">
    <property type="taxonomic scope" value="Bacteria"/>
</dbReference>
<evidence type="ECO:0000256" key="2">
    <source>
        <dbReference type="ARBA" id="ARBA00022679"/>
    </source>
</evidence>
<accession>K6VC19</accession>
<dbReference type="PANTHER" id="PTHR45947">
    <property type="entry name" value="SULFOQUINOVOSYL TRANSFERASE SQD2"/>
    <property type="match status" value="1"/>
</dbReference>
<evidence type="ECO:0000313" key="5">
    <source>
        <dbReference type="Proteomes" id="UP000008363"/>
    </source>
</evidence>
<sequence length="387" mass="42367">MKIAVIHSRYRSAQPSGENVAVQAQIENLQAAGNEVFVYQKESDNIRESAHGLITTGLRVARNAGSNPDTWINEVDPDIVHVHNTFPNISTDFLDRCRVPLVATLHNFRHSCAAGTFYSDGQLCTECIDRGPSRAIAKRCYRNSRLATLPMAVGPSRGALRSKLVAKADRLVTMSGRAREMHIHAGISADSLALIPNFRPDSSARATFSRGKWIYIGRLSPEKGILDLAREWPEGHRLEIYGDGPLWGSIAAINNPDVHLNAPVPAERVDDLLQSATGVVFPSTWPESAFPMSYLDALCVGLPVLARRGNSAADDVEESGSGATFENSSDIHQAMAQIEVNWTSYATNSRVSYESKFTPQLWISAIEELYSEVIEGYGSKSGRPVTM</sequence>
<dbReference type="Pfam" id="PF13692">
    <property type="entry name" value="Glyco_trans_1_4"/>
    <property type="match status" value="1"/>
</dbReference>
<keyword evidence="2 4" id="KW-0808">Transferase</keyword>
<protein>
    <submittedName>
        <fullName evidence="4">Putative glycosyltransferase</fullName>
    </submittedName>
</protein>
<dbReference type="InterPro" id="IPR028098">
    <property type="entry name" value="Glyco_trans_4-like_N"/>
</dbReference>
<dbReference type="GO" id="GO:1901137">
    <property type="term" value="P:carbohydrate derivative biosynthetic process"/>
    <property type="evidence" value="ECO:0007669"/>
    <property type="project" value="UniProtKB-ARBA"/>
</dbReference>
<dbReference type="CDD" id="cd03801">
    <property type="entry name" value="GT4_PimA-like"/>
    <property type="match status" value="1"/>
</dbReference>
<organism evidence="4 5">
    <name type="scientific">Gordonia rhizosphera NBRC 16068</name>
    <dbReference type="NCBI Taxonomy" id="1108045"/>
    <lineage>
        <taxon>Bacteria</taxon>
        <taxon>Bacillati</taxon>
        <taxon>Actinomycetota</taxon>
        <taxon>Actinomycetes</taxon>
        <taxon>Mycobacteriales</taxon>
        <taxon>Gordoniaceae</taxon>
        <taxon>Gordonia</taxon>
    </lineage>
</organism>
<evidence type="ECO:0000313" key="4">
    <source>
        <dbReference type="EMBL" id="GAB93758.1"/>
    </source>
</evidence>
<dbReference type="STRING" id="1108045.GORHZ_244_00100"/>
<keyword evidence="1" id="KW-0328">Glycosyltransferase</keyword>
<dbReference type="SUPFAM" id="SSF53756">
    <property type="entry name" value="UDP-Glycosyltransferase/glycogen phosphorylase"/>
    <property type="match status" value="1"/>
</dbReference>
<gene>
    <name evidence="4" type="ORF">GORHZ_244_00100</name>
</gene>
<dbReference type="AlphaFoldDB" id="K6VC19"/>
<comment type="caution">
    <text evidence="4">The sequence shown here is derived from an EMBL/GenBank/DDBJ whole genome shotgun (WGS) entry which is preliminary data.</text>
</comment>
<keyword evidence="5" id="KW-1185">Reference proteome</keyword>
<reference evidence="4 5" key="1">
    <citation type="submission" date="2012-08" db="EMBL/GenBank/DDBJ databases">
        <title>Whole genome shotgun sequence of Gordonia rhizosphera NBRC 16068.</title>
        <authorList>
            <person name="Takarada H."/>
            <person name="Isaki S."/>
            <person name="Hosoyama A."/>
            <person name="Tsuchikane K."/>
            <person name="Katsumata H."/>
            <person name="Baba S."/>
            <person name="Ohji S."/>
            <person name="Yamazaki S."/>
            <person name="Fujita N."/>
        </authorList>
    </citation>
    <scope>NUCLEOTIDE SEQUENCE [LARGE SCALE GENOMIC DNA]</scope>
    <source>
        <strain evidence="4 5">NBRC 16068</strain>
    </source>
</reference>
<dbReference type="EMBL" id="BAHC01000244">
    <property type="protein sequence ID" value="GAB93758.1"/>
    <property type="molecule type" value="Genomic_DNA"/>
</dbReference>
<dbReference type="GO" id="GO:0016757">
    <property type="term" value="F:glycosyltransferase activity"/>
    <property type="evidence" value="ECO:0007669"/>
    <property type="project" value="UniProtKB-KW"/>
</dbReference>
<dbReference type="PANTHER" id="PTHR45947:SF13">
    <property type="entry name" value="TRANSFERASE"/>
    <property type="match status" value="1"/>
</dbReference>
<feature type="domain" description="Glycosyltransferase subfamily 4-like N-terminal" evidence="3">
    <location>
        <begin position="19"/>
        <end position="198"/>
    </location>
</feature>